<sequence length="198" mass="22243">MPVICIGPVCIPWTAFLPIILYLGRPIWNRLSPETQQSISTRWKAVRDWLQVHVWDRLGWKVKEEKRELRKSTSTVSRLITVRTLRAKLGGVVPLKTDDEWATALEFTKETGLAMVVDFTATWCGPCQQIAPFFGTLAAKYAEKALFVKVDVDELADVAQEAGIIAMPTFQVYKNGECADKMSGARQEALEEMVVKAV</sequence>
<dbReference type="Gene3D" id="3.40.30.10">
    <property type="entry name" value="Glutaredoxin"/>
    <property type="match status" value="1"/>
</dbReference>
<dbReference type="PROSITE" id="PS00194">
    <property type="entry name" value="THIOREDOXIN_1"/>
    <property type="match status" value="1"/>
</dbReference>
<protein>
    <recommendedName>
        <fullName evidence="3">Thioredoxin domain-containing protein</fullName>
    </recommendedName>
</protein>
<evidence type="ECO:0000313" key="4">
    <source>
        <dbReference type="EMBL" id="KAL1512082.1"/>
    </source>
</evidence>
<feature type="domain" description="Thioredoxin" evidence="3">
    <location>
        <begin position="74"/>
        <end position="198"/>
    </location>
</feature>
<evidence type="ECO:0000256" key="1">
    <source>
        <dbReference type="ARBA" id="ARBA00023157"/>
    </source>
</evidence>
<dbReference type="SUPFAM" id="SSF52833">
    <property type="entry name" value="Thioredoxin-like"/>
    <property type="match status" value="1"/>
</dbReference>
<reference evidence="4 5" key="1">
    <citation type="journal article" date="2024" name="Science">
        <title>Giant polyketide synthase enzymes in the biosynthesis of giant marine polyether toxins.</title>
        <authorList>
            <person name="Fallon T.R."/>
            <person name="Shende V.V."/>
            <person name="Wierzbicki I.H."/>
            <person name="Pendleton A.L."/>
            <person name="Watervoot N.F."/>
            <person name="Auber R.P."/>
            <person name="Gonzalez D.J."/>
            <person name="Wisecaver J.H."/>
            <person name="Moore B.S."/>
        </authorList>
    </citation>
    <scope>NUCLEOTIDE SEQUENCE [LARGE SCALE GENOMIC DNA]</scope>
    <source>
        <strain evidence="4 5">12B1</strain>
    </source>
</reference>
<dbReference type="FunFam" id="3.40.30.10:FF:000245">
    <property type="entry name" value="Thioredoxin"/>
    <property type="match status" value="1"/>
</dbReference>
<dbReference type="PANTHER" id="PTHR46115">
    <property type="entry name" value="THIOREDOXIN-LIKE PROTEIN 1"/>
    <property type="match status" value="1"/>
</dbReference>
<keyword evidence="2" id="KW-1133">Transmembrane helix</keyword>
<dbReference type="InterPro" id="IPR017937">
    <property type="entry name" value="Thioredoxin_CS"/>
</dbReference>
<keyword evidence="1" id="KW-1015">Disulfide bond</keyword>
<proteinExistence type="predicted"/>
<gene>
    <name evidence="4" type="ORF">AB1Y20_005354</name>
</gene>
<dbReference type="InterPro" id="IPR036249">
    <property type="entry name" value="Thioredoxin-like_sf"/>
</dbReference>
<dbReference type="InterPro" id="IPR013766">
    <property type="entry name" value="Thioredoxin_domain"/>
</dbReference>
<dbReference type="AlphaFoldDB" id="A0AB34J414"/>
<keyword evidence="5" id="KW-1185">Reference proteome</keyword>
<evidence type="ECO:0000256" key="2">
    <source>
        <dbReference type="SAM" id="Phobius"/>
    </source>
</evidence>
<comment type="caution">
    <text evidence="4">The sequence shown here is derived from an EMBL/GenBank/DDBJ whole genome shotgun (WGS) entry which is preliminary data.</text>
</comment>
<dbReference type="PRINTS" id="PR00421">
    <property type="entry name" value="THIOREDOXIN"/>
</dbReference>
<organism evidence="4 5">
    <name type="scientific">Prymnesium parvum</name>
    <name type="common">Toxic golden alga</name>
    <dbReference type="NCBI Taxonomy" id="97485"/>
    <lineage>
        <taxon>Eukaryota</taxon>
        <taxon>Haptista</taxon>
        <taxon>Haptophyta</taxon>
        <taxon>Prymnesiophyceae</taxon>
        <taxon>Prymnesiales</taxon>
        <taxon>Prymnesiaceae</taxon>
        <taxon>Prymnesium</taxon>
    </lineage>
</organism>
<evidence type="ECO:0000313" key="5">
    <source>
        <dbReference type="Proteomes" id="UP001515480"/>
    </source>
</evidence>
<accession>A0AB34J414</accession>
<name>A0AB34J414_PRYPA</name>
<evidence type="ECO:0000259" key="3">
    <source>
        <dbReference type="PROSITE" id="PS51352"/>
    </source>
</evidence>
<dbReference type="PROSITE" id="PS51352">
    <property type="entry name" value="THIOREDOXIN_2"/>
    <property type="match status" value="1"/>
</dbReference>
<keyword evidence="2" id="KW-0812">Transmembrane</keyword>
<dbReference type="Proteomes" id="UP001515480">
    <property type="component" value="Unassembled WGS sequence"/>
</dbReference>
<keyword evidence="2" id="KW-0472">Membrane</keyword>
<dbReference type="CDD" id="cd02947">
    <property type="entry name" value="TRX_family"/>
    <property type="match status" value="1"/>
</dbReference>
<dbReference type="EMBL" id="JBGBPQ010000013">
    <property type="protein sequence ID" value="KAL1512082.1"/>
    <property type="molecule type" value="Genomic_DNA"/>
</dbReference>
<feature type="transmembrane region" description="Helical" evidence="2">
    <location>
        <begin position="6"/>
        <end position="24"/>
    </location>
</feature>
<dbReference type="Pfam" id="PF00085">
    <property type="entry name" value="Thioredoxin"/>
    <property type="match status" value="1"/>
</dbReference>